<keyword evidence="6" id="KW-0175">Coiled coil</keyword>
<feature type="domain" description="Protein kinase" evidence="8">
    <location>
        <begin position="476"/>
        <end position="622"/>
    </location>
</feature>
<dbReference type="InterPro" id="IPR011009">
    <property type="entry name" value="Kinase-like_dom_sf"/>
</dbReference>
<dbReference type="PANTHER" id="PTHR45647">
    <property type="entry name" value="OS02G0152300 PROTEIN"/>
    <property type="match status" value="1"/>
</dbReference>
<feature type="region of interest" description="Disordered" evidence="7">
    <location>
        <begin position="1"/>
        <end position="21"/>
    </location>
</feature>
<keyword evidence="9" id="KW-0808">Transferase</keyword>
<dbReference type="GO" id="GO:0016787">
    <property type="term" value="F:hydrolase activity"/>
    <property type="evidence" value="ECO:0007669"/>
    <property type="project" value="UniProtKB-KW"/>
</dbReference>
<keyword evidence="4" id="KW-0833">Ubl conjugation pathway</keyword>
<dbReference type="SUPFAM" id="SSF56112">
    <property type="entry name" value="Protein kinase-like (PK-like)"/>
    <property type="match status" value="1"/>
</dbReference>
<accession>A0A7J0E364</accession>
<organism evidence="9 10">
    <name type="scientific">Actinidia rufa</name>
    <dbReference type="NCBI Taxonomy" id="165716"/>
    <lineage>
        <taxon>Eukaryota</taxon>
        <taxon>Viridiplantae</taxon>
        <taxon>Streptophyta</taxon>
        <taxon>Embryophyta</taxon>
        <taxon>Tracheophyta</taxon>
        <taxon>Spermatophyta</taxon>
        <taxon>Magnoliopsida</taxon>
        <taxon>eudicotyledons</taxon>
        <taxon>Gunneridae</taxon>
        <taxon>Pentapetalae</taxon>
        <taxon>asterids</taxon>
        <taxon>Ericales</taxon>
        <taxon>Actinidiaceae</taxon>
        <taxon>Actinidia</taxon>
    </lineage>
</organism>
<dbReference type="Gene3D" id="1.10.510.10">
    <property type="entry name" value="Transferase(Phosphotransferase) domain 1"/>
    <property type="match status" value="1"/>
</dbReference>
<evidence type="ECO:0000256" key="3">
    <source>
        <dbReference type="ARBA" id="ARBA00022741"/>
    </source>
</evidence>
<dbReference type="PROSITE" id="PS50011">
    <property type="entry name" value="PROTEIN_KINASE_DOM"/>
    <property type="match status" value="1"/>
</dbReference>
<dbReference type="SMART" id="SM00220">
    <property type="entry name" value="S_TKc"/>
    <property type="match status" value="1"/>
</dbReference>
<evidence type="ECO:0000313" key="10">
    <source>
        <dbReference type="Proteomes" id="UP000585474"/>
    </source>
</evidence>
<keyword evidence="9" id="KW-0378">Hydrolase</keyword>
<dbReference type="OrthoDB" id="4062651at2759"/>
<evidence type="ECO:0000256" key="7">
    <source>
        <dbReference type="SAM" id="MobiDB-lite"/>
    </source>
</evidence>
<sequence length="622" mass="69798">MDALMVAKRREKSARQRSRWPKTAYRPARRAMATSENEERLTGGVGNHVALSNVNDGVAKAFKNQVDHQTKELFLSFRAFCMRKNVKCKEIILEDMDVAKGLCDYVKLNLVASLVVGAPSKNSFIKKFMATDVPTNVSKGAPEFCSVYVISKGKIVSVRSATIPVPNPPPCPLQNQSNPLPSPTDGFCCAKQQCNRNYLHPVSAADWTPFVPRNSTEDKKDQDMESNEYNNITNLKSTHTGHHSIDIKLQTDHTETSQCLMETYHSPAPTDQALKSMLASSFDSQEFGVALRFHIARIQTTETALGPYSQNPSHLIYLGSVHGFSSSSESLTMSWSSQNLDDMEAEMRRLKLELKQTMNMYSTACREALTAKQKQAMELHDWKMEEQQRLEEARRAQEAALAIAEKERAKTKAAIERAEAAQRIAELEAQKRMNAERKALKEEKEKKKAFDVLAQSDVRYHKYTIEEIEAAATDRFSITRKVGEGGYGPVYKCFLDHTPVAIKVLRPDAAQGRSQFQQEIEVLSCIRHPNMVLLLGACPEYGCLVYEYMANGSLDDCLFRRGNTPSLPWQLRFRIAAEIASALLFLHQAKPEPLVHRDLKPANNVRSVSLCLSDVRDSSEGS</sequence>
<feature type="coiled-coil region" evidence="6">
    <location>
        <begin position="333"/>
        <end position="360"/>
    </location>
</feature>
<keyword evidence="5" id="KW-0067">ATP-binding</keyword>
<evidence type="ECO:0000256" key="4">
    <source>
        <dbReference type="ARBA" id="ARBA00022786"/>
    </source>
</evidence>
<evidence type="ECO:0000256" key="2">
    <source>
        <dbReference type="ARBA" id="ARBA00012483"/>
    </source>
</evidence>
<comment type="catalytic activity">
    <reaction evidence="1">
        <text>S-ubiquitinyl-[E2 ubiquitin-conjugating enzyme]-L-cysteine + [acceptor protein]-L-lysine = [E2 ubiquitin-conjugating enzyme]-L-cysteine + N(6)-ubiquitinyl-[acceptor protein]-L-lysine.</text>
        <dbReference type="EC" id="2.3.2.27"/>
    </reaction>
</comment>
<dbReference type="EMBL" id="BJWL01000001">
    <property type="protein sequence ID" value="GFY80556.1"/>
    <property type="molecule type" value="Genomic_DNA"/>
</dbReference>
<evidence type="ECO:0000256" key="6">
    <source>
        <dbReference type="SAM" id="Coils"/>
    </source>
</evidence>
<gene>
    <name evidence="9" type="ORF">Acr_01g0003650</name>
</gene>
<dbReference type="Proteomes" id="UP000585474">
    <property type="component" value="Unassembled WGS sequence"/>
</dbReference>
<comment type="caution">
    <text evidence="9">The sequence shown here is derived from an EMBL/GenBank/DDBJ whole genome shotgun (WGS) entry which is preliminary data.</text>
</comment>
<dbReference type="GO" id="GO:0004672">
    <property type="term" value="F:protein kinase activity"/>
    <property type="evidence" value="ECO:0007669"/>
    <property type="project" value="InterPro"/>
</dbReference>
<dbReference type="InterPro" id="IPR000719">
    <property type="entry name" value="Prot_kinase_dom"/>
</dbReference>
<evidence type="ECO:0000256" key="1">
    <source>
        <dbReference type="ARBA" id="ARBA00000900"/>
    </source>
</evidence>
<keyword evidence="10" id="KW-1185">Reference proteome</keyword>
<dbReference type="GO" id="GO:0061630">
    <property type="term" value="F:ubiquitin protein ligase activity"/>
    <property type="evidence" value="ECO:0007669"/>
    <property type="project" value="UniProtKB-EC"/>
</dbReference>
<dbReference type="Pfam" id="PF07714">
    <property type="entry name" value="PK_Tyr_Ser-Thr"/>
    <property type="match status" value="1"/>
</dbReference>
<protein>
    <recommendedName>
        <fullName evidence="2">RING-type E3 ubiquitin transferase</fullName>
        <ecNumber evidence="2">2.3.2.27</ecNumber>
    </recommendedName>
</protein>
<keyword evidence="3" id="KW-0547">Nucleotide-binding</keyword>
<proteinExistence type="predicted"/>
<reference evidence="9 10" key="1">
    <citation type="submission" date="2019-07" db="EMBL/GenBank/DDBJ databases">
        <title>De Novo Assembly of kiwifruit Actinidia rufa.</title>
        <authorList>
            <person name="Sugita-Konishi S."/>
            <person name="Sato K."/>
            <person name="Mori E."/>
            <person name="Abe Y."/>
            <person name="Kisaki G."/>
            <person name="Hamano K."/>
            <person name="Suezawa K."/>
            <person name="Otani M."/>
            <person name="Fukuda T."/>
            <person name="Manabe T."/>
            <person name="Gomi K."/>
            <person name="Tabuchi M."/>
            <person name="Akimitsu K."/>
            <person name="Kataoka I."/>
        </authorList>
    </citation>
    <scope>NUCLEOTIDE SEQUENCE [LARGE SCALE GENOMIC DNA]</scope>
    <source>
        <strain evidence="10">cv. Fuchu</strain>
    </source>
</reference>
<evidence type="ECO:0000259" key="8">
    <source>
        <dbReference type="PROSITE" id="PS50011"/>
    </source>
</evidence>
<evidence type="ECO:0000256" key="5">
    <source>
        <dbReference type="ARBA" id="ARBA00022840"/>
    </source>
</evidence>
<dbReference type="EC" id="2.3.2.27" evidence="2"/>
<dbReference type="FunFam" id="3.30.200.20:FF:000162">
    <property type="entry name" value="Adenine nucleotide alpha hydrolase-like domain kinase"/>
    <property type="match status" value="1"/>
</dbReference>
<evidence type="ECO:0000313" key="9">
    <source>
        <dbReference type="EMBL" id="GFY80556.1"/>
    </source>
</evidence>
<dbReference type="InterPro" id="IPR001245">
    <property type="entry name" value="Ser-Thr/Tyr_kinase_cat_dom"/>
</dbReference>
<dbReference type="AlphaFoldDB" id="A0A7J0E364"/>
<dbReference type="PANTHER" id="PTHR45647:SF37">
    <property type="entry name" value="U-BOX DOMAIN-CONTAINING PROTEIN 35-LIKE ISOFORM X1"/>
    <property type="match status" value="1"/>
</dbReference>
<feature type="compositionally biased region" description="Basic residues" evidence="7">
    <location>
        <begin position="7"/>
        <end position="20"/>
    </location>
</feature>
<keyword evidence="9" id="KW-0418">Kinase</keyword>
<dbReference type="GO" id="GO:0005524">
    <property type="term" value="F:ATP binding"/>
    <property type="evidence" value="ECO:0007669"/>
    <property type="project" value="UniProtKB-KW"/>
</dbReference>
<dbReference type="InterPro" id="IPR051348">
    <property type="entry name" value="U-box_ubiquitin_ligases"/>
</dbReference>
<name>A0A7J0E364_9ERIC</name>
<feature type="coiled-coil region" evidence="6">
    <location>
        <begin position="387"/>
        <end position="446"/>
    </location>
</feature>